<reference evidence="2" key="1">
    <citation type="submission" date="2011-12" db="EMBL/GenBank/DDBJ databases">
        <title>Comparative genomics of primate cytomegaloviruses.</title>
        <authorList>
            <person name="Davison A.J."/>
            <person name="Holton M."/>
            <person name="Dolan A."/>
            <person name="Dargan D.J."/>
            <person name="Gatherer D."/>
            <person name="Hayward G.S."/>
        </authorList>
    </citation>
    <scope>NUCLEOTIDE SEQUENCE [LARGE SCALE GENOMIC DNA]</scope>
    <source>
        <strain evidence="2">SqSHV</strain>
    </source>
</reference>
<organism evidence="2 3">
    <name type="scientific">Saimiriine betaherpesvirus 4</name>
    <dbReference type="NCBI Taxonomy" id="1535247"/>
    <lineage>
        <taxon>Viruses</taxon>
        <taxon>Duplodnaviria</taxon>
        <taxon>Heunggongvirae</taxon>
        <taxon>Peploviricota</taxon>
        <taxon>Herviviricetes</taxon>
        <taxon>Herpesvirales</taxon>
        <taxon>Orthoherpesviridae</taxon>
        <taxon>Betaherpesvirinae</taxon>
        <taxon>Cytomegalovirus</taxon>
        <taxon>Cytomegalovirus saimiriinebeta4</taxon>
    </lineage>
</organism>
<name>G8XT32_9BETA</name>
<dbReference type="Pfam" id="PF25728">
    <property type="entry name" value="US29"/>
    <property type="match status" value="1"/>
</dbReference>
<evidence type="ECO:0000256" key="1">
    <source>
        <dbReference type="SAM" id="Phobius"/>
    </source>
</evidence>
<dbReference type="Proteomes" id="UP000097892">
    <property type="component" value="Segment"/>
</dbReference>
<dbReference type="OrthoDB" id="19766at10239"/>
<keyword evidence="1" id="KW-0472">Membrane</keyword>
<dbReference type="EMBL" id="FJ483967">
    <property type="protein sequence ID" value="AEV80978.1"/>
    <property type="molecule type" value="Genomic_DNA"/>
</dbReference>
<dbReference type="GeneID" id="11464347"/>
<dbReference type="RefSeq" id="YP_004940290.1">
    <property type="nucleotide sequence ID" value="NC_016448.1"/>
</dbReference>
<keyword evidence="1" id="KW-1133">Transmembrane helix</keyword>
<gene>
    <name evidence="2" type="primary">A26</name>
</gene>
<protein>
    <submittedName>
        <fullName evidence="2">Protein A26</fullName>
    </submittedName>
</protein>
<dbReference type="InterPro" id="IPR057753">
    <property type="entry name" value="US29-like"/>
</dbReference>
<keyword evidence="1" id="KW-0812">Transmembrane</keyword>
<evidence type="ECO:0000313" key="2">
    <source>
        <dbReference type="EMBL" id="AEV80978.1"/>
    </source>
</evidence>
<proteinExistence type="predicted"/>
<evidence type="ECO:0000313" key="3">
    <source>
        <dbReference type="Proteomes" id="UP000097892"/>
    </source>
</evidence>
<sequence>MWLLLLLSILTVGVTTDAKQHDAWPGLILDWLEAWLGWIQSASVSVSISVSGEMMSHDSVSAVTEASHNGRSQTSTVVSNTTAITTERSNITTVSTNISAVTINATSAAIKSTAVINSTVVTTPNVSVFTTEELNNSMTTVAVSAVSKKPQSAVQIIDVNKINWTAVQIEINLQYVSTWDSYLPVCKPRFSSCIGEKTWLVNVDLERCETVRPKVKHLGIRVENTTSGTRVVVIVEGVCCKVNDQWSFVIKFKDMLARVRHRNAVKVDYSKCTWPRVWAEIDPVMSTLGLLMDRFVGEAERRSRCKAEHIYYYGLQKAQELAFDSLGNARLNVLPNTFDVDVSNGTEYLMYVLCGIVSLLFLVVLIRLGIRLWRRRSMQKLRSRLEIWSVESSEDVHE</sequence>
<dbReference type="KEGG" id="vg:11464347"/>
<feature type="transmembrane region" description="Helical" evidence="1">
    <location>
        <begin position="348"/>
        <end position="370"/>
    </location>
</feature>
<accession>G8XT32</accession>
<keyword evidence="3" id="KW-1185">Reference proteome</keyword>